<dbReference type="EMBL" id="KB822711">
    <property type="protein sequence ID" value="ETN47020.1"/>
    <property type="molecule type" value="Genomic_DNA"/>
</dbReference>
<dbReference type="GeneID" id="19968549"/>
<accession>W2SEH1</accession>
<reference evidence="2 3" key="1">
    <citation type="submission" date="2013-03" db="EMBL/GenBank/DDBJ databases">
        <title>The Genome Sequence of Phialophora europaea CBS 101466.</title>
        <authorList>
            <consortium name="The Broad Institute Genomics Platform"/>
            <person name="Cuomo C."/>
            <person name="de Hoog S."/>
            <person name="Gorbushina A."/>
            <person name="Walker B."/>
            <person name="Young S.K."/>
            <person name="Zeng Q."/>
            <person name="Gargeya S."/>
            <person name="Fitzgerald M."/>
            <person name="Haas B."/>
            <person name="Abouelleil A."/>
            <person name="Allen A.W."/>
            <person name="Alvarado L."/>
            <person name="Arachchi H.M."/>
            <person name="Berlin A.M."/>
            <person name="Chapman S.B."/>
            <person name="Gainer-Dewar J."/>
            <person name="Goldberg J."/>
            <person name="Griggs A."/>
            <person name="Gujja S."/>
            <person name="Hansen M."/>
            <person name="Howarth C."/>
            <person name="Imamovic A."/>
            <person name="Ireland A."/>
            <person name="Larimer J."/>
            <person name="McCowan C."/>
            <person name="Murphy C."/>
            <person name="Pearson M."/>
            <person name="Poon T.W."/>
            <person name="Priest M."/>
            <person name="Roberts A."/>
            <person name="Saif S."/>
            <person name="Shea T."/>
            <person name="Sisk P."/>
            <person name="Sykes S."/>
            <person name="Wortman J."/>
            <person name="Nusbaum C."/>
            <person name="Birren B."/>
        </authorList>
    </citation>
    <scope>NUCLEOTIDE SEQUENCE [LARGE SCALE GENOMIC DNA]</scope>
    <source>
        <strain evidence="2 3">CBS 101466</strain>
    </source>
</reference>
<name>W2SEH1_CYPE1</name>
<dbReference type="RefSeq" id="XP_008711732.1">
    <property type="nucleotide sequence ID" value="XM_008713510.1"/>
</dbReference>
<sequence>MNLTDCHSSDATNRFDVFLDKDYSAHSLILEICKRNFPSDLPEWATGDRVEVARGVGQDWYALPLPMPSGEQRVKPLVDKTVMELATSSIGLKGIFRLKILSHHREPLDWDPVMTDTGVRPDDQDRGKKRKTAQGTNINPSAKRPAAGSSSVVLPGGHLVVV</sequence>
<dbReference type="InParanoid" id="W2SEH1"/>
<protein>
    <submittedName>
        <fullName evidence="2">Uncharacterized protein</fullName>
    </submittedName>
</protein>
<dbReference type="VEuPathDB" id="FungiDB:HMPREF1541_01210"/>
<organism evidence="2 3">
    <name type="scientific">Cyphellophora europaea (strain CBS 101466)</name>
    <name type="common">Phialophora europaea</name>
    <dbReference type="NCBI Taxonomy" id="1220924"/>
    <lineage>
        <taxon>Eukaryota</taxon>
        <taxon>Fungi</taxon>
        <taxon>Dikarya</taxon>
        <taxon>Ascomycota</taxon>
        <taxon>Pezizomycotina</taxon>
        <taxon>Eurotiomycetes</taxon>
        <taxon>Chaetothyriomycetidae</taxon>
        <taxon>Chaetothyriales</taxon>
        <taxon>Cyphellophoraceae</taxon>
        <taxon>Cyphellophora</taxon>
    </lineage>
</organism>
<dbReference type="AlphaFoldDB" id="W2SEH1"/>
<dbReference type="Proteomes" id="UP000030752">
    <property type="component" value="Unassembled WGS sequence"/>
</dbReference>
<proteinExistence type="predicted"/>
<evidence type="ECO:0000313" key="3">
    <source>
        <dbReference type="Proteomes" id="UP000030752"/>
    </source>
</evidence>
<feature type="region of interest" description="Disordered" evidence="1">
    <location>
        <begin position="111"/>
        <end position="150"/>
    </location>
</feature>
<evidence type="ECO:0000256" key="1">
    <source>
        <dbReference type="SAM" id="MobiDB-lite"/>
    </source>
</evidence>
<gene>
    <name evidence="2" type="ORF">HMPREF1541_01210</name>
</gene>
<dbReference type="HOGENOM" id="CLU_1635316_0_0_1"/>
<evidence type="ECO:0000313" key="2">
    <source>
        <dbReference type="EMBL" id="ETN47020.1"/>
    </source>
</evidence>
<keyword evidence="3" id="KW-1185">Reference proteome</keyword>